<proteinExistence type="predicted"/>
<accession>A0A2C9VZB9</accession>
<evidence type="ECO:0000313" key="1">
    <source>
        <dbReference type="EMBL" id="OAY51864.1"/>
    </source>
</evidence>
<dbReference type="AlphaFoldDB" id="A0A2C9VZB9"/>
<name>A0A2C9VZB9_MANES</name>
<organism evidence="1">
    <name type="scientific">Manihot esculenta</name>
    <name type="common">Cassava</name>
    <name type="synonym">Jatropha manihot</name>
    <dbReference type="NCBI Taxonomy" id="3983"/>
    <lineage>
        <taxon>Eukaryota</taxon>
        <taxon>Viridiplantae</taxon>
        <taxon>Streptophyta</taxon>
        <taxon>Embryophyta</taxon>
        <taxon>Tracheophyta</taxon>
        <taxon>Spermatophyta</taxon>
        <taxon>Magnoliopsida</taxon>
        <taxon>eudicotyledons</taxon>
        <taxon>Gunneridae</taxon>
        <taxon>Pentapetalae</taxon>
        <taxon>rosids</taxon>
        <taxon>fabids</taxon>
        <taxon>Malpighiales</taxon>
        <taxon>Euphorbiaceae</taxon>
        <taxon>Crotonoideae</taxon>
        <taxon>Manihoteae</taxon>
        <taxon>Manihot</taxon>
    </lineage>
</organism>
<gene>
    <name evidence="1" type="ORF">MANES_04G039200</name>
</gene>
<reference evidence="1" key="1">
    <citation type="submission" date="2016-02" db="EMBL/GenBank/DDBJ databases">
        <title>WGS assembly of Manihot esculenta.</title>
        <authorList>
            <person name="Bredeson J.V."/>
            <person name="Prochnik S.E."/>
            <person name="Lyons J.B."/>
            <person name="Schmutz J."/>
            <person name="Grimwood J."/>
            <person name="Vrebalov J."/>
            <person name="Bart R.S."/>
            <person name="Amuge T."/>
            <person name="Ferguson M.E."/>
            <person name="Green R."/>
            <person name="Putnam N."/>
            <person name="Stites J."/>
            <person name="Rounsley S."/>
            <person name="Rokhsar D.S."/>
        </authorList>
    </citation>
    <scope>NUCLEOTIDE SEQUENCE [LARGE SCALE GENOMIC DNA]</scope>
    <source>
        <tissue evidence="1">Leaf</tissue>
    </source>
</reference>
<sequence>MVTRKTPYDALLRSLHLNPCPRNPILFVKSKLLIPRRALDLETVLDSQAKPPINSITCSRGNCHGCGLMLEPIITVFIDKN</sequence>
<dbReference type="EMBL" id="CM004390">
    <property type="protein sequence ID" value="OAY51864.1"/>
    <property type="molecule type" value="Genomic_DNA"/>
</dbReference>
<protein>
    <submittedName>
        <fullName evidence="1">Uncharacterized protein</fullName>
    </submittedName>
</protein>